<dbReference type="PROSITE" id="PS51257">
    <property type="entry name" value="PROKAR_LIPOPROTEIN"/>
    <property type="match status" value="1"/>
</dbReference>
<organism evidence="2 3">
    <name type="scientific">Marinomonas colpomeniae</name>
    <dbReference type="NCBI Taxonomy" id="2774408"/>
    <lineage>
        <taxon>Bacteria</taxon>
        <taxon>Pseudomonadati</taxon>
        <taxon>Pseudomonadota</taxon>
        <taxon>Gammaproteobacteria</taxon>
        <taxon>Oceanospirillales</taxon>
        <taxon>Oceanospirillaceae</taxon>
        <taxon>Marinomonas</taxon>
    </lineage>
</organism>
<dbReference type="Pfam" id="PF11220">
    <property type="entry name" value="DUF3015"/>
    <property type="match status" value="1"/>
</dbReference>
<proteinExistence type="predicted"/>
<keyword evidence="3" id="KW-1185">Reference proteome</keyword>
<sequence>MKKLALSIVLATASVSSFAAGGHSSAGCGLGTEYVFQDADAWYENVLAATTNASSGSQTFGMTSGTSGCDDSAGETVGSVAVFMNENLEPLAVDMAKGEGETLNALAELMGVENADKALFNEQMKQNFDQVFATAETTPVTAYEGVIGVMSNNAELTKYLG</sequence>
<gene>
    <name evidence="2" type="ORF">IF202_09325</name>
</gene>
<dbReference type="EMBL" id="JACYFC010000003">
    <property type="protein sequence ID" value="MBD5771248.1"/>
    <property type="molecule type" value="Genomic_DNA"/>
</dbReference>
<keyword evidence="1" id="KW-0732">Signal</keyword>
<feature type="chain" id="PRO_5047524429" evidence="1">
    <location>
        <begin position="20"/>
        <end position="161"/>
    </location>
</feature>
<evidence type="ECO:0000313" key="2">
    <source>
        <dbReference type="EMBL" id="MBD5771248.1"/>
    </source>
</evidence>
<dbReference type="InterPro" id="IPR021383">
    <property type="entry name" value="DUF3015"/>
</dbReference>
<reference evidence="2 3" key="1">
    <citation type="submission" date="2020-09" db="EMBL/GenBank/DDBJ databases">
        <title>Marinomonas sp. nov., isolated from the cysticercosis algae of Qingdao, China.</title>
        <authorList>
            <person name="Sun X."/>
        </authorList>
    </citation>
    <scope>NUCLEOTIDE SEQUENCE [LARGE SCALE GENOMIC DNA]</scope>
    <source>
        <strain evidence="2 3">SM2066</strain>
    </source>
</reference>
<comment type="caution">
    <text evidence="2">The sequence shown here is derived from an EMBL/GenBank/DDBJ whole genome shotgun (WGS) entry which is preliminary data.</text>
</comment>
<protein>
    <submittedName>
        <fullName evidence="2">DUF3015 domain-containing protein</fullName>
    </submittedName>
</protein>
<accession>A0ABR8NYW9</accession>
<feature type="signal peptide" evidence="1">
    <location>
        <begin position="1"/>
        <end position="19"/>
    </location>
</feature>
<dbReference type="Proteomes" id="UP000604161">
    <property type="component" value="Unassembled WGS sequence"/>
</dbReference>
<evidence type="ECO:0000313" key="3">
    <source>
        <dbReference type="Proteomes" id="UP000604161"/>
    </source>
</evidence>
<name>A0ABR8NYW9_9GAMM</name>
<dbReference type="RefSeq" id="WP_191594642.1">
    <property type="nucleotide sequence ID" value="NZ_JACYFC010000003.1"/>
</dbReference>
<evidence type="ECO:0000256" key="1">
    <source>
        <dbReference type="SAM" id="SignalP"/>
    </source>
</evidence>